<evidence type="ECO:0000313" key="8">
    <source>
        <dbReference type="Proteomes" id="UP001165089"/>
    </source>
</evidence>
<dbReference type="InterPro" id="IPR009057">
    <property type="entry name" value="Homeodomain-like_sf"/>
</dbReference>
<keyword evidence="8" id="KW-1185">Reference proteome</keyword>
<accession>A0ABQ5Q5V2</accession>
<evidence type="ECO:0000256" key="5">
    <source>
        <dbReference type="ARBA" id="ARBA00023163"/>
    </source>
</evidence>
<dbReference type="InterPro" id="IPR025944">
    <property type="entry name" value="Sigma_54_int_dom_CS"/>
</dbReference>
<dbReference type="Proteomes" id="UP001165089">
    <property type="component" value="Unassembled WGS sequence"/>
</dbReference>
<dbReference type="InterPro" id="IPR025662">
    <property type="entry name" value="Sigma_54_int_dom_ATP-bd_1"/>
</dbReference>
<feature type="domain" description="Sigma-54 factor interaction" evidence="6">
    <location>
        <begin position="216"/>
        <end position="445"/>
    </location>
</feature>
<evidence type="ECO:0000259" key="6">
    <source>
        <dbReference type="PROSITE" id="PS50045"/>
    </source>
</evidence>
<dbReference type="PROSITE" id="PS00675">
    <property type="entry name" value="SIGMA54_INTERACT_1"/>
    <property type="match status" value="1"/>
</dbReference>
<protein>
    <recommendedName>
        <fullName evidence="6">Sigma-54 factor interaction domain-containing protein</fullName>
    </recommendedName>
</protein>
<proteinExistence type="predicted"/>
<gene>
    <name evidence="7" type="ORF">GETHPA_12520</name>
</gene>
<dbReference type="Pfam" id="PF25601">
    <property type="entry name" value="AAA_lid_14"/>
    <property type="match status" value="1"/>
</dbReference>
<dbReference type="InterPro" id="IPR002197">
    <property type="entry name" value="HTH_Fis"/>
</dbReference>
<dbReference type="Pfam" id="PF02954">
    <property type="entry name" value="HTH_8"/>
    <property type="match status" value="1"/>
</dbReference>
<dbReference type="PANTHER" id="PTHR32071">
    <property type="entry name" value="TRANSCRIPTIONAL REGULATORY PROTEIN"/>
    <property type="match status" value="1"/>
</dbReference>
<dbReference type="InterPro" id="IPR029016">
    <property type="entry name" value="GAF-like_dom_sf"/>
</dbReference>
<organism evidence="7 8">
    <name type="scientific">Geothrix rubra</name>
    <dbReference type="NCBI Taxonomy" id="2927977"/>
    <lineage>
        <taxon>Bacteria</taxon>
        <taxon>Pseudomonadati</taxon>
        <taxon>Acidobacteriota</taxon>
        <taxon>Holophagae</taxon>
        <taxon>Holophagales</taxon>
        <taxon>Holophagaceae</taxon>
        <taxon>Geothrix</taxon>
    </lineage>
</organism>
<dbReference type="SMART" id="SM00065">
    <property type="entry name" value="GAF"/>
    <property type="match status" value="1"/>
</dbReference>
<dbReference type="SUPFAM" id="SSF52540">
    <property type="entry name" value="P-loop containing nucleoside triphosphate hydrolases"/>
    <property type="match status" value="1"/>
</dbReference>
<dbReference type="SMART" id="SM00382">
    <property type="entry name" value="AAA"/>
    <property type="match status" value="1"/>
</dbReference>
<name>A0ABQ5Q5V2_9BACT</name>
<dbReference type="InterPro" id="IPR003018">
    <property type="entry name" value="GAF"/>
</dbReference>
<dbReference type="SUPFAM" id="SSF55781">
    <property type="entry name" value="GAF domain-like"/>
    <property type="match status" value="1"/>
</dbReference>
<dbReference type="InterPro" id="IPR058031">
    <property type="entry name" value="AAA_lid_NorR"/>
</dbReference>
<dbReference type="Pfam" id="PF13185">
    <property type="entry name" value="GAF_2"/>
    <property type="match status" value="1"/>
</dbReference>
<sequence length="523" mass="59058">MRKLKILRGFRERLHELTQERDELHLVLHINKLLLNNLEPEQLFTAISSALWERLHHHYMTLSTLEPSGARERLRLLDFPRSPGRLKIGDQVPESLERVNLGIDINQINVLGQDQIAALLPPELARLHKQEQIQSICLIPLFSRGRTLGVISLGSQNERAFQGATLRLLELVAGQVALALDNAMAFQDIRHSRDKLVEEKLYLEEEVAQDFATQEMVGASPTFAKVLQQIETVAPSDATVLLLGETGTGKELLARTIHERSKRKARTFVKLNCSAIPMGLVESELFGHERGAFTGAIARKVGRFELAHLGSLFLDEIGDLPLELQPKLLRAIQEREFERLGSTRTIQVDVRLIAATHQDLAQMVENGTFRRDLFYRLNVFPIRVPPLRDRREDIPNLVRYFTQKFARAMDKRIERIPAETMEFLVRWPWPGNIRELQNLVERSVILSPGPDLRVPMGEMILPADPPPVAATQTYEDLERQGILDALKASGGAVGGPHGAAARLGLKRTTLHSKMKRLGLDRPK</sequence>
<comment type="caution">
    <text evidence="7">The sequence shown here is derived from an EMBL/GenBank/DDBJ whole genome shotgun (WGS) entry which is preliminary data.</text>
</comment>
<keyword evidence="5" id="KW-0804">Transcription</keyword>
<dbReference type="Pfam" id="PF00158">
    <property type="entry name" value="Sigma54_activat"/>
    <property type="match status" value="1"/>
</dbReference>
<evidence type="ECO:0000256" key="1">
    <source>
        <dbReference type="ARBA" id="ARBA00022741"/>
    </source>
</evidence>
<evidence type="ECO:0000256" key="2">
    <source>
        <dbReference type="ARBA" id="ARBA00022840"/>
    </source>
</evidence>
<dbReference type="SUPFAM" id="SSF46689">
    <property type="entry name" value="Homeodomain-like"/>
    <property type="match status" value="1"/>
</dbReference>
<dbReference type="InterPro" id="IPR003593">
    <property type="entry name" value="AAA+_ATPase"/>
</dbReference>
<dbReference type="Gene3D" id="1.10.10.60">
    <property type="entry name" value="Homeodomain-like"/>
    <property type="match status" value="1"/>
</dbReference>
<evidence type="ECO:0000256" key="4">
    <source>
        <dbReference type="ARBA" id="ARBA00023125"/>
    </source>
</evidence>
<keyword evidence="2" id="KW-0067">ATP-binding</keyword>
<dbReference type="InterPro" id="IPR002078">
    <property type="entry name" value="Sigma_54_int"/>
</dbReference>
<keyword evidence="4" id="KW-0238">DNA-binding</keyword>
<reference evidence="7 8" key="1">
    <citation type="journal article" date="2023" name="Antonie Van Leeuwenhoek">
        <title>Mesoterricola silvestris gen. nov., sp. nov., Mesoterricola sediminis sp. nov., Geothrix oryzae sp. nov., Geothrix edaphica sp. nov., Geothrix rubra sp. nov., and Geothrix limicola sp. nov., six novel members of Acidobacteriota isolated from soils.</title>
        <authorList>
            <person name="Itoh H."/>
            <person name="Sugisawa Y."/>
            <person name="Mise K."/>
            <person name="Xu Z."/>
            <person name="Kuniyasu M."/>
            <person name="Ushijima N."/>
            <person name="Kawano K."/>
            <person name="Kobayashi E."/>
            <person name="Shiratori Y."/>
            <person name="Masuda Y."/>
            <person name="Senoo K."/>
        </authorList>
    </citation>
    <scope>NUCLEOTIDE SEQUENCE [LARGE SCALE GENOMIC DNA]</scope>
    <source>
        <strain evidence="7 8">Red803</strain>
    </source>
</reference>
<dbReference type="Gene3D" id="3.30.450.40">
    <property type="match status" value="1"/>
</dbReference>
<dbReference type="InterPro" id="IPR027417">
    <property type="entry name" value="P-loop_NTPase"/>
</dbReference>
<dbReference type="Gene3D" id="3.40.50.300">
    <property type="entry name" value="P-loop containing nucleotide triphosphate hydrolases"/>
    <property type="match status" value="1"/>
</dbReference>
<dbReference type="PROSITE" id="PS50045">
    <property type="entry name" value="SIGMA54_INTERACT_4"/>
    <property type="match status" value="1"/>
</dbReference>
<dbReference type="PANTHER" id="PTHR32071:SF123">
    <property type="entry name" value="DNA-BINDING TRANSCRIPTIONAL ACTIVATOR HYFR-RELATED"/>
    <property type="match status" value="1"/>
</dbReference>
<keyword evidence="3" id="KW-0805">Transcription regulation</keyword>
<dbReference type="EMBL" id="BSDD01000002">
    <property type="protein sequence ID" value="GLH69719.1"/>
    <property type="molecule type" value="Genomic_DNA"/>
</dbReference>
<dbReference type="PROSITE" id="PS00688">
    <property type="entry name" value="SIGMA54_INTERACT_3"/>
    <property type="match status" value="1"/>
</dbReference>
<keyword evidence="1" id="KW-0547">Nucleotide-binding</keyword>
<dbReference type="CDD" id="cd00009">
    <property type="entry name" value="AAA"/>
    <property type="match status" value="1"/>
</dbReference>
<evidence type="ECO:0000256" key="3">
    <source>
        <dbReference type="ARBA" id="ARBA00023015"/>
    </source>
</evidence>
<dbReference type="Gene3D" id="1.10.8.60">
    <property type="match status" value="1"/>
</dbReference>
<evidence type="ECO:0000313" key="7">
    <source>
        <dbReference type="EMBL" id="GLH69719.1"/>
    </source>
</evidence>